<organism evidence="1 2">
    <name type="scientific">Diversispora eburnea</name>
    <dbReference type="NCBI Taxonomy" id="1213867"/>
    <lineage>
        <taxon>Eukaryota</taxon>
        <taxon>Fungi</taxon>
        <taxon>Fungi incertae sedis</taxon>
        <taxon>Mucoromycota</taxon>
        <taxon>Glomeromycotina</taxon>
        <taxon>Glomeromycetes</taxon>
        <taxon>Diversisporales</taxon>
        <taxon>Diversisporaceae</taxon>
        <taxon>Diversispora</taxon>
    </lineage>
</organism>
<gene>
    <name evidence="1" type="ORF">DEBURN_LOCUS9725</name>
</gene>
<dbReference type="Proteomes" id="UP000789706">
    <property type="component" value="Unassembled WGS sequence"/>
</dbReference>
<evidence type="ECO:0000313" key="1">
    <source>
        <dbReference type="EMBL" id="CAG8605436.1"/>
    </source>
</evidence>
<feature type="non-terminal residue" evidence="1">
    <location>
        <position position="1"/>
    </location>
</feature>
<dbReference type="OrthoDB" id="3269467at2759"/>
<dbReference type="AlphaFoldDB" id="A0A9N9CMF4"/>
<dbReference type="EMBL" id="CAJVPK010002063">
    <property type="protein sequence ID" value="CAG8605436.1"/>
    <property type="molecule type" value="Genomic_DNA"/>
</dbReference>
<accession>A0A9N9CMF4</accession>
<dbReference type="InterPro" id="IPR011009">
    <property type="entry name" value="Kinase-like_dom_sf"/>
</dbReference>
<evidence type="ECO:0000313" key="2">
    <source>
        <dbReference type="Proteomes" id="UP000789706"/>
    </source>
</evidence>
<comment type="caution">
    <text evidence="1">The sequence shown here is derived from an EMBL/GenBank/DDBJ whole genome shotgun (WGS) entry which is preliminary data.</text>
</comment>
<dbReference type="SUPFAM" id="SSF56112">
    <property type="entry name" value="Protein kinase-like (PK-like)"/>
    <property type="match status" value="1"/>
</dbReference>
<proteinExistence type="predicted"/>
<keyword evidence="2" id="KW-1185">Reference proteome</keyword>
<reference evidence="1" key="1">
    <citation type="submission" date="2021-06" db="EMBL/GenBank/DDBJ databases">
        <authorList>
            <person name="Kallberg Y."/>
            <person name="Tangrot J."/>
            <person name="Rosling A."/>
        </authorList>
    </citation>
    <scope>NUCLEOTIDE SEQUENCE</scope>
    <source>
        <strain evidence="1">AZ414A</strain>
    </source>
</reference>
<name>A0A9N9CMF4_9GLOM</name>
<sequence length="323" mass="38006">NCIKIYWDFIKREWKYNSSSVVALKELKDYKYDISEFIKAIKEIEISDYKYVTKFFGISKNPSAQNYIIVMESYDDTTHIHDVLHSKNALIFRFIYCNNRSWFINNLILNSDNKNNNVYGLISFIPPEFGGIMYEMATENLPFADQAHDTYLIIDICNGVRPKVPDIMLILIPKCYLDKMYQCWDDDHSKRLTARQLNNIIQITFIFYMLMIIKKRMNKFHEQKLIQSLYNIHPQSCYISRHIYTLYELRDSLKDIKSGKCAANCELVFPSSAILYWNGWIGALFPYDNLGKKITKNEIDPDEVSSGLVHVSFDLITLEDTFK</sequence>
<protein>
    <submittedName>
        <fullName evidence="1">3146_t:CDS:1</fullName>
    </submittedName>
</protein>
<dbReference type="Gene3D" id="1.10.510.10">
    <property type="entry name" value="Transferase(Phosphotransferase) domain 1"/>
    <property type="match status" value="1"/>
</dbReference>